<keyword evidence="3 6" id="KW-0597">Phosphoprotein</keyword>
<dbReference type="SUPFAM" id="SSF52172">
    <property type="entry name" value="CheY-like"/>
    <property type="match status" value="1"/>
</dbReference>
<feature type="domain" description="PAC" evidence="10">
    <location>
        <begin position="354"/>
        <end position="406"/>
    </location>
</feature>
<dbReference type="NCBIfam" id="TIGR00229">
    <property type="entry name" value="sensory_box"/>
    <property type="match status" value="3"/>
</dbReference>
<dbReference type="InterPro" id="IPR001789">
    <property type="entry name" value="Sig_transdc_resp-reg_receiver"/>
</dbReference>
<dbReference type="PANTHER" id="PTHR43304:SF1">
    <property type="entry name" value="PAC DOMAIN-CONTAINING PROTEIN"/>
    <property type="match status" value="1"/>
</dbReference>
<dbReference type="EC" id="2.7.13.3" evidence="2"/>
<dbReference type="AlphaFoldDB" id="A0AA37HNL7"/>
<organism evidence="11 12">
    <name type="scientific">Methylobacterium gregans</name>
    <dbReference type="NCBI Taxonomy" id="374424"/>
    <lineage>
        <taxon>Bacteria</taxon>
        <taxon>Pseudomonadati</taxon>
        <taxon>Pseudomonadota</taxon>
        <taxon>Alphaproteobacteria</taxon>
        <taxon>Hyphomicrobiales</taxon>
        <taxon>Methylobacteriaceae</taxon>
        <taxon>Methylobacterium</taxon>
    </lineage>
</organism>
<sequence length="917" mass="100422">MGGRMRAFDWSATALGPPESWPDTLILATGIVLQAATPIAVYWGTDLAILYNDAWGALVGGKHPGAMGRPAREVFPEAWDELGPMFARVLSGEGAVEVQDQRLLLDRAGTPEEVFFTYSLNPVLAPDGTVAGVFNVAQETTARFRAAAGLAASEERFRSFAENSADVLWIADPAGNRLEYLSPAYERVWGDRRELVLDDLGRWAALVHPEDRERAYAAMPRLLAGETLTVEYRIVRPDGGVRHIRDTGFPIRDGEGRLRRIGGVAQDVTAEHVREEALRASEEQFRVFAQAMPSHVWAARPNGQLYWFNEQVYAYSGAAAGTLDGSAWTGIVHPDDRSGVDKAWRLSLATGEDYEAEFRIRRADGAYRWFLTRGKPVRSRDGALTRWVGTCTDIDDRKCVMADLVRFNEALERRIAERTAEHDWVWRNSRDLLVVVGVDGVFRAVNPAWKAILGHDPAEVVGRSFLEFIWPEDRVVTRTALSYAALDEDLTAFENRYRHRDGTPRWISWHTATEGDIVYAYGRDVTAEKERAVALHEAEEALRQSQKLEAIGQLTGGVAHDFNNLLTIIRSSVDFLRRPDLAEARKARYLDAVSETVDRAAKLTGQLLAFARRQALKAEAFDLVAALNGVAEMLDTVTGARIRVVTELPDAPCFVRADRSQFETALVNMAVNARDAMDGEGTLTLRLACGLAKPAIRGHAAAPGPFAAVSLADTGSGIPADVVGRIFEPFFTTKEIGKGTGLGLSQVFGFAKQSGGDVDVISAPGRGSTFTLYLPQVEPAGGEETRTVERDAADGGAGQRVLVVEDNVEVGRFATQILEDLGYETTWAANAGEALALLGPDCAGFDAVFSDVVMPGMNGVELAREIRRRFPSLPVVLTSGYSHVLAQEGDHGFELLHKPYSAGQLSRILRRLPPRQA</sequence>
<evidence type="ECO:0000313" key="12">
    <source>
        <dbReference type="Proteomes" id="UP001055108"/>
    </source>
</evidence>
<dbReference type="InterPro" id="IPR003661">
    <property type="entry name" value="HisK_dim/P_dom"/>
</dbReference>
<evidence type="ECO:0000313" key="11">
    <source>
        <dbReference type="EMBL" id="GJD78895.1"/>
    </source>
</evidence>
<feature type="domain" description="PAC" evidence="10">
    <location>
        <begin position="228"/>
        <end position="280"/>
    </location>
</feature>
<dbReference type="EMBL" id="BPQM01000047">
    <property type="protein sequence ID" value="GJD78895.1"/>
    <property type="molecule type" value="Genomic_DNA"/>
</dbReference>
<dbReference type="Pfam" id="PF08447">
    <property type="entry name" value="PAS_3"/>
    <property type="match status" value="2"/>
</dbReference>
<dbReference type="CDD" id="cd00082">
    <property type="entry name" value="HisKA"/>
    <property type="match status" value="1"/>
</dbReference>
<dbReference type="Pfam" id="PF00072">
    <property type="entry name" value="Response_reg"/>
    <property type="match status" value="1"/>
</dbReference>
<comment type="caution">
    <text evidence="11">The sequence shown here is derived from an EMBL/GenBank/DDBJ whole genome shotgun (WGS) entry which is preliminary data.</text>
</comment>
<dbReference type="InterPro" id="IPR003594">
    <property type="entry name" value="HATPase_dom"/>
</dbReference>
<dbReference type="SMART" id="SM00091">
    <property type="entry name" value="PAS"/>
    <property type="match status" value="3"/>
</dbReference>
<keyword evidence="12" id="KW-1185">Reference proteome</keyword>
<evidence type="ECO:0000259" key="10">
    <source>
        <dbReference type="PROSITE" id="PS50113"/>
    </source>
</evidence>
<keyword evidence="4" id="KW-0808">Transferase</keyword>
<dbReference type="CDD" id="cd00130">
    <property type="entry name" value="PAS"/>
    <property type="match status" value="3"/>
</dbReference>
<dbReference type="PROSITE" id="PS50112">
    <property type="entry name" value="PAS"/>
    <property type="match status" value="3"/>
</dbReference>
<dbReference type="PROSITE" id="PS50113">
    <property type="entry name" value="PAC"/>
    <property type="match status" value="2"/>
</dbReference>
<feature type="domain" description="PAS" evidence="9">
    <location>
        <begin position="153"/>
        <end position="226"/>
    </location>
</feature>
<dbReference type="Gene3D" id="3.30.450.20">
    <property type="entry name" value="PAS domain"/>
    <property type="match status" value="4"/>
</dbReference>
<evidence type="ECO:0000256" key="4">
    <source>
        <dbReference type="ARBA" id="ARBA00022679"/>
    </source>
</evidence>
<gene>
    <name evidence="11" type="primary">rcsC_10</name>
    <name evidence="11" type="ORF">NBEOAGPD_2115</name>
</gene>
<evidence type="ECO:0000259" key="7">
    <source>
        <dbReference type="PROSITE" id="PS50109"/>
    </source>
</evidence>
<dbReference type="InterPro" id="IPR000014">
    <property type="entry name" value="PAS"/>
</dbReference>
<comment type="catalytic activity">
    <reaction evidence="1">
        <text>ATP + protein L-histidine = ADP + protein N-phospho-L-histidine.</text>
        <dbReference type="EC" id="2.7.13.3"/>
    </reaction>
</comment>
<dbReference type="GO" id="GO:0000155">
    <property type="term" value="F:phosphorelay sensor kinase activity"/>
    <property type="evidence" value="ECO:0007669"/>
    <property type="project" value="InterPro"/>
</dbReference>
<dbReference type="InterPro" id="IPR000700">
    <property type="entry name" value="PAS-assoc_C"/>
</dbReference>
<dbReference type="InterPro" id="IPR035965">
    <property type="entry name" value="PAS-like_dom_sf"/>
</dbReference>
<dbReference type="InterPro" id="IPR005467">
    <property type="entry name" value="His_kinase_dom"/>
</dbReference>
<protein>
    <recommendedName>
        <fullName evidence="2">histidine kinase</fullName>
        <ecNumber evidence="2">2.7.13.3</ecNumber>
    </recommendedName>
</protein>
<dbReference type="InterPro" id="IPR036097">
    <property type="entry name" value="HisK_dim/P_sf"/>
</dbReference>
<keyword evidence="5 11" id="KW-0418">Kinase</keyword>
<evidence type="ECO:0000256" key="6">
    <source>
        <dbReference type="PROSITE-ProRule" id="PRU00169"/>
    </source>
</evidence>
<evidence type="ECO:0000259" key="8">
    <source>
        <dbReference type="PROSITE" id="PS50110"/>
    </source>
</evidence>
<evidence type="ECO:0000256" key="1">
    <source>
        <dbReference type="ARBA" id="ARBA00000085"/>
    </source>
</evidence>
<dbReference type="Pfam" id="PF00512">
    <property type="entry name" value="HisKA"/>
    <property type="match status" value="1"/>
</dbReference>
<dbReference type="SMART" id="SM00387">
    <property type="entry name" value="HATPase_c"/>
    <property type="match status" value="1"/>
</dbReference>
<dbReference type="SMART" id="SM00388">
    <property type="entry name" value="HisKA"/>
    <property type="match status" value="1"/>
</dbReference>
<evidence type="ECO:0000259" key="9">
    <source>
        <dbReference type="PROSITE" id="PS50112"/>
    </source>
</evidence>
<dbReference type="Gene3D" id="3.40.50.2300">
    <property type="match status" value="1"/>
</dbReference>
<accession>A0AA37HNL7</accession>
<dbReference type="InterPro" id="IPR001610">
    <property type="entry name" value="PAC"/>
</dbReference>
<dbReference type="Gene3D" id="3.30.565.10">
    <property type="entry name" value="Histidine kinase-like ATPase, C-terminal domain"/>
    <property type="match status" value="1"/>
</dbReference>
<dbReference type="Pfam" id="PF02518">
    <property type="entry name" value="HATPase_c"/>
    <property type="match status" value="1"/>
</dbReference>
<evidence type="ECO:0000256" key="2">
    <source>
        <dbReference type="ARBA" id="ARBA00012438"/>
    </source>
</evidence>
<dbReference type="SUPFAM" id="SSF55785">
    <property type="entry name" value="PYP-like sensor domain (PAS domain)"/>
    <property type="match status" value="4"/>
</dbReference>
<dbReference type="SMART" id="SM00448">
    <property type="entry name" value="REC"/>
    <property type="match status" value="1"/>
</dbReference>
<dbReference type="SMART" id="SM00086">
    <property type="entry name" value="PAC"/>
    <property type="match status" value="3"/>
</dbReference>
<dbReference type="Proteomes" id="UP001055108">
    <property type="component" value="Unassembled WGS sequence"/>
</dbReference>
<feature type="domain" description="PAS" evidence="9">
    <location>
        <begin position="433"/>
        <end position="488"/>
    </location>
</feature>
<dbReference type="PROSITE" id="PS50109">
    <property type="entry name" value="HIS_KIN"/>
    <property type="match status" value="1"/>
</dbReference>
<dbReference type="PRINTS" id="PR00344">
    <property type="entry name" value="BCTRLSENSOR"/>
</dbReference>
<dbReference type="InterPro" id="IPR036890">
    <property type="entry name" value="HATPase_C_sf"/>
</dbReference>
<dbReference type="PANTHER" id="PTHR43304">
    <property type="entry name" value="PHYTOCHROME-LIKE PROTEIN CPH1"/>
    <property type="match status" value="1"/>
</dbReference>
<dbReference type="PROSITE" id="PS50110">
    <property type="entry name" value="RESPONSE_REGULATORY"/>
    <property type="match status" value="1"/>
</dbReference>
<dbReference type="Gene3D" id="1.10.287.130">
    <property type="match status" value="1"/>
</dbReference>
<dbReference type="FunFam" id="3.30.450.20:FF:000099">
    <property type="entry name" value="Sensory box sensor histidine kinase"/>
    <property type="match status" value="1"/>
</dbReference>
<dbReference type="InterPro" id="IPR052162">
    <property type="entry name" value="Sensor_kinase/Photoreceptor"/>
</dbReference>
<dbReference type="SUPFAM" id="SSF47384">
    <property type="entry name" value="Homodimeric domain of signal transducing histidine kinase"/>
    <property type="match status" value="1"/>
</dbReference>
<dbReference type="SUPFAM" id="SSF55874">
    <property type="entry name" value="ATPase domain of HSP90 chaperone/DNA topoisomerase II/histidine kinase"/>
    <property type="match status" value="1"/>
</dbReference>
<dbReference type="InterPro" id="IPR013655">
    <property type="entry name" value="PAS_fold_3"/>
</dbReference>
<reference evidence="11" key="2">
    <citation type="submission" date="2021-08" db="EMBL/GenBank/DDBJ databases">
        <authorList>
            <person name="Tani A."/>
            <person name="Ola A."/>
            <person name="Ogura Y."/>
            <person name="Katsura K."/>
            <person name="Hayashi T."/>
        </authorList>
    </citation>
    <scope>NUCLEOTIDE SEQUENCE</scope>
    <source>
        <strain evidence="11">NBRC 103626</strain>
    </source>
</reference>
<dbReference type="InterPro" id="IPR011006">
    <property type="entry name" value="CheY-like_superfamily"/>
</dbReference>
<feature type="domain" description="Response regulatory" evidence="8">
    <location>
        <begin position="800"/>
        <end position="913"/>
    </location>
</feature>
<feature type="domain" description="Histidine kinase" evidence="7">
    <location>
        <begin position="557"/>
        <end position="778"/>
    </location>
</feature>
<dbReference type="Pfam" id="PF08448">
    <property type="entry name" value="PAS_4"/>
    <property type="match status" value="2"/>
</dbReference>
<dbReference type="InterPro" id="IPR013656">
    <property type="entry name" value="PAS_4"/>
</dbReference>
<name>A0AA37HNL7_9HYPH</name>
<evidence type="ECO:0000256" key="3">
    <source>
        <dbReference type="ARBA" id="ARBA00022553"/>
    </source>
</evidence>
<reference evidence="11" key="1">
    <citation type="journal article" date="2016" name="Front. Microbiol.">
        <title>Genome Sequence of the Piezophilic, Mesophilic Sulfate-Reducing Bacterium Desulfovibrio indicus J2T.</title>
        <authorList>
            <person name="Cao J."/>
            <person name="Maignien L."/>
            <person name="Shao Z."/>
            <person name="Alain K."/>
            <person name="Jebbar M."/>
        </authorList>
    </citation>
    <scope>NUCLEOTIDE SEQUENCE</scope>
    <source>
        <strain evidence="11">NBRC 103626</strain>
    </source>
</reference>
<proteinExistence type="predicted"/>
<dbReference type="InterPro" id="IPR004358">
    <property type="entry name" value="Sig_transdc_His_kin-like_C"/>
</dbReference>
<evidence type="ECO:0000256" key="5">
    <source>
        <dbReference type="ARBA" id="ARBA00022777"/>
    </source>
</evidence>
<feature type="modified residue" description="4-aspartylphosphate" evidence="6">
    <location>
        <position position="851"/>
    </location>
</feature>
<feature type="domain" description="PAS" evidence="9">
    <location>
        <begin position="281"/>
        <end position="351"/>
    </location>
</feature>